<feature type="region of interest" description="Disordered" evidence="2">
    <location>
        <begin position="124"/>
        <end position="153"/>
    </location>
</feature>
<dbReference type="SMART" id="SM00322">
    <property type="entry name" value="KH"/>
    <property type="match status" value="4"/>
</dbReference>
<dbReference type="GO" id="GO:0006307">
    <property type="term" value="P:DNA alkylation repair"/>
    <property type="evidence" value="ECO:0007669"/>
    <property type="project" value="InterPro"/>
</dbReference>
<dbReference type="Gene3D" id="3.30.1370.10">
    <property type="entry name" value="K Homology domain, type 1"/>
    <property type="match status" value="4"/>
</dbReference>
<comment type="caution">
    <text evidence="4">The sequence shown here is derived from an EMBL/GenBank/DDBJ whole genome shotgun (WGS) entry which is preliminary data.</text>
</comment>
<dbReference type="CDD" id="cd00105">
    <property type="entry name" value="KH-I"/>
    <property type="match status" value="2"/>
</dbReference>
<dbReference type="InterPro" id="IPR004088">
    <property type="entry name" value="KH_dom_type_1"/>
</dbReference>
<evidence type="ECO:0000313" key="5">
    <source>
        <dbReference type="Proteomes" id="UP000018888"/>
    </source>
</evidence>
<dbReference type="PANTHER" id="PTHR13360">
    <property type="entry name" value="ACTIVATING SIGNAL COINTEGRATOR 1 COMPLEX SUBUNIT 1"/>
    <property type="match status" value="1"/>
</dbReference>
<dbReference type="PANTHER" id="PTHR13360:SF1">
    <property type="entry name" value="ACTIVATING SIGNAL COINTEGRATOR 1 COMPLEX SUBUNIT 1"/>
    <property type="match status" value="1"/>
</dbReference>
<dbReference type="STRING" id="747089.A0A2H5RAU7"/>
<dbReference type="InterPro" id="IPR036612">
    <property type="entry name" value="KH_dom_type_1_sf"/>
</dbReference>
<dbReference type="GO" id="GO:0005634">
    <property type="term" value="C:nucleus"/>
    <property type="evidence" value="ECO:0007669"/>
    <property type="project" value="TreeGrafter"/>
</dbReference>
<gene>
    <name evidence="4" type="ORF">GLOIN_2v1509192</name>
</gene>
<reference evidence="4 5" key="1">
    <citation type="journal article" date="2013" name="Proc. Natl. Acad. Sci. U.S.A.">
        <title>Genome of an arbuscular mycorrhizal fungus provides insight into the oldest plant symbiosis.</title>
        <authorList>
            <person name="Tisserant E."/>
            <person name="Malbreil M."/>
            <person name="Kuo A."/>
            <person name="Kohler A."/>
            <person name="Symeonidi A."/>
            <person name="Balestrini R."/>
            <person name="Charron P."/>
            <person name="Duensing N."/>
            <person name="Frei Dit Frey N."/>
            <person name="Gianinazzi-Pearson V."/>
            <person name="Gilbert L.B."/>
            <person name="Handa Y."/>
            <person name="Herr J.R."/>
            <person name="Hijri M."/>
            <person name="Koul R."/>
            <person name="Kawaguchi M."/>
            <person name="Krajinski F."/>
            <person name="Lammers P.J."/>
            <person name="Masclaux F.G."/>
            <person name="Murat C."/>
            <person name="Morin E."/>
            <person name="Ndikumana S."/>
            <person name="Pagni M."/>
            <person name="Petitpierre D."/>
            <person name="Requena N."/>
            <person name="Rosikiewicz P."/>
            <person name="Riley R."/>
            <person name="Saito K."/>
            <person name="San Clemente H."/>
            <person name="Shapiro H."/>
            <person name="van Tuinen D."/>
            <person name="Becard G."/>
            <person name="Bonfante P."/>
            <person name="Paszkowski U."/>
            <person name="Shachar-Hill Y.Y."/>
            <person name="Tuskan G.A."/>
            <person name="Young P.W."/>
            <person name="Sanders I.R."/>
            <person name="Henrissat B."/>
            <person name="Rensing S.A."/>
            <person name="Grigoriev I.V."/>
            <person name="Corradi N."/>
            <person name="Roux C."/>
            <person name="Martin F."/>
        </authorList>
    </citation>
    <scope>NUCLEOTIDE SEQUENCE [LARGE SCALE GENOMIC DNA]</scope>
    <source>
        <strain evidence="4 5">DAOM 197198</strain>
    </source>
</reference>
<dbReference type="InterPro" id="IPR004087">
    <property type="entry name" value="KH_dom"/>
</dbReference>
<feature type="compositionally biased region" description="Basic and acidic residues" evidence="2">
    <location>
        <begin position="131"/>
        <end position="153"/>
    </location>
</feature>
<name>A0A2H5RAU7_RHIID</name>
<dbReference type="SUPFAM" id="SSF54791">
    <property type="entry name" value="Eukaryotic type KH-domain (KH-domain type I)"/>
    <property type="match status" value="4"/>
</dbReference>
<dbReference type="VEuPathDB" id="FungiDB:RhiirFUN_014302"/>
<dbReference type="InterPro" id="IPR019510">
    <property type="entry name" value="AKAP7-like_phosphoesterase"/>
</dbReference>
<protein>
    <recommendedName>
        <fullName evidence="3">K Homology domain-containing protein</fullName>
    </recommendedName>
</protein>
<feature type="region of interest" description="Disordered" evidence="2">
    <location>
        <begin position="590"/>
        <end position="610"/>
    </location>
</feature>
<dbReference type="Pfam" id="PF00013">
    <property type="entry name" value="KH_1"/>
    <property type="match status" value="4"/>
</dbReference>
<evidence type="ECO:0000259" key="3">
    <source>
        <dbReference type="SMART" id="SM00322"/>
    </source>
</evidence>
<reference evidence="4 5" key="2">
    <citation type="journal article" date="2018" name="New Phytol.">
        <title>High intraspecific genome diversity in the model arbuscular mycorrhizal symbiont Rhizophagus irregularis.</title>
        <authorList>
            <person name="Chen E.C.H."/>
            <person name="Morin E."/>
            <person name="Beaudet D."/>
            <person name="Noel J."/>
            <person name="Yildirir G."/>
            <person name="Ndikumana S."/>
            <person name="Charron P."/>
            <person name="St-Onge C."/>
            <person name="Giorgi J."/>
            <person name="Kruger M."/>
            <person name="Marton T."/>
            <person name="Ropars J."/>
            <person name="Grigoriev I.V."/>
            <person name="Hainaut M."/>
            <person name="Henrissat B."/>
            <person name="Roux C."/>
            <person name="Martin F."/>
            <person name="Corradi N."/>
        </authorList>
    </citation>
    <scope>NUCLEOTIDE SEQUENCE [LARGE SCALE GENOMIC DNA]</scope>
    <source>
        <strain evidence="4 5">DAOM 197198</strain>
    </source>
</reference>
<keyword evidence="1" id="KW-0694">RNA-binding</keyword>
<feature type="compositionally biased region" description="Basic and acidic residues" evidence="2">
    <location>
        <begin position="231"/>
        <end position="253"/>
    </location>
</feature>
<proteinExistence type="predicted"/>
<organism evidence="4 5">
    <name type="scientific">Rhizophagus irregularis (strain DAOM 181602 / DAOM 197198 / MUCL 43194)</name>
    <name type="common">Arbuscular mycorrhizal fungus</name>
    <name type="synonym">Glomus intraradices</name>
    <dbReference type="NCBI Taxonomy" id="747089"/>
    <lineage>
        <taxon>Eukaryota</taxon>
        <taxon>Fungi</taxon>
        <taxon>Fungi incertae sedis</taxon>
        <taxon>Mucoromycota</taxon>
        <taxon>Glomeromycotina</taxon>
        <taxon>Glomeromycetes</taxon>
        <taxon>Glomerales</taxon>
        <taxon>Glomeraceae</taxon>
        <taxon>Rhizophagus</taxon>
    </lineage>
</organism>
<dbReference type="InterPro" id="IPR009210">
    <property type="entry name" value="ASCC1"/>
</dbReference>
<feature type="domain" description="K Homology" evidence="3">
    <location>
        <begin position="160"/>
        <end position="225"/>
    </location>
</feature>
<dbReference type="PROSITE" id="PS50084">
    <property type="entry name" value="KH_TYPE_1"/>
    <property type="match status" value="4"/>
</dbReference>
<evidence type="ECO:0000256" key="2">
    <source>
        <dbReference type="SAM" id="MobiDB-lite"/>
    </source>
</evidence>
<feature type="domain" description="K Homology" evidence="3">
    <location>
        <begin position="259"/>
        <end position="324"/>
    </location>
</feature>
<dbReference type="EMBL" id="AUPC02000012">
    <property type="protein sequence ID" value="POG81270.1"/>
    <property type="molecule type" value="Genomic_DNA"/>
</dbReference>
<dbReference type="Gene3D" id="3.90.1140.10">
    <property type="entry name" value="Cyclic phosphodiesterase"/>
    <property type="match status" value="1"/>
</dbReference>
<dbReference type="SMR" id="A0A2H5RAU7"/>
<dbReference type="Pfam" id="PF10469">
    <property type="entry name" value="AKAP7_NLS"/>
    <property type="match status" value="1"/>
</dbReference>
<feature type="domain" description="K Homology" evidence="3">
    <location>
        <begin position="59"/>
        <end position="123"/>
    </location>
</feature>
<evidence type="ECO:0000313" key="4">
    <source>
        <dbReference type="EMBL" id="POG81270.1"/>
    </source>
</evidence>
<dbReference type="GO" id="GO:0003723">
    <property type="term" value="F:RNA binding"/>
    <property type="evidence" value="ECO:0007669"/>
    <property type="project" value="UniProtKB-UniRule"/>
</dbReference>
<dbReference type="Proteomes" id="UP000018888">
    <property type="component" value="Unassembled WGS sequence"/>
</dbReference>
<evidence type="ECO:0000256" key="1">
    <source>
        <dbReference type="PROSITE-ProRule" id="PRU00117"/>
    </source>
</evidence>
<dbReference type="GO" id="GO:0006355">
    <property type="term" value="P:regulation of DNA-templated transcription"/>
    <property type="evidence" value="ECO:0007669"/>
    <property type="project" value="TreeGrafter"/>
</dbReference>
<feature type="domain" description="K Homology" evidence="3">
    <location>
        <begin position="362"/>
        <end position="431"/>
    </location>
</feature>
<sequence>MAQIESSNCMKGITLVHVGKRNFRVPTASLPASFSSKKDVYVRTHNKDDNNKAESANEEEITLKLDISRRFYGLIIGRGGYNIKQLREETKAKIFVNYDGPVVIIGTKDRVEIAKKRIEDTIAQQNNNNTENEKSINDTKIEDKKKDDDESIKESIKDNEDFTFKLYVPTHLHGPIIGKGGSVVQQIMAETNTKIIVQRYEKLAVISGAKDGVEMARKRIENIIESQYKTANEKSDETKIEDKNKDDGESIKESIKDNEEITHKFNILGRFHGAIIGKGGNTVKQIMTETNTRIIVQRYENLATIRGTKDGVGMAIKRIEDIIESYNNAGNANNSTEIGDNKKENIESIRESVINKKEVHEGYFTDRLDVPQPLHRLIIGRGGGTVKQIMAETKTNIIIPKDENLVSNLVTISGTKVGIERAKKQIKNIIESDSIFILPPTHFISIPLTDTHLQRKVEDFKSNVLELNLQGVDKSILINSHTLHITIGTLHLYRKEDIEGAVRLLKSLSKTIDGIIGTRTLVSTLSGLAVMENDIVKSHVLYAKVEEPEGQNSTLKKLGEYLIEEFAAEGYLKKENRPLKLHVTLINTRHRNEHSASSNNDKHGESNRYPFNAGPILNKFGGIEFGNNRLESIHISKIGEYDENGRHRSEGGIKLP</sequence>
<keyword evidence="5" id="KW-1185">Reference proteome</keyword>
<accession>A0A2H5RAU7</accession>
<feature type="region of interest" description="Disordered" evidence="2">
    <location>
        <begin position="230"/>
        <end position="253"/>
    </location>
</feature>
<dbReference type="AlphaFoldDB" id="A0A2H5RAU7"/>